<evidence type="ECO:0000313" key="11">
    <source>
        <dbReference type="EMBL" id="JAG38547.1"/>
    </source>
</evidence>
<name>A0A0A9Z5D7_LYGHE</name>
<dbReference type="GO" id="GO:0004582">
    <property type="term" value="F:dolichyl-phosphate beta-D-mannosyltransferase activity"/>
    <property type="evidence" value="ECO:0007669"/>
    <property type="project" value="UniProtKB-UniRule"/>
</dbReference>
<evidence type="ECO:0000256" key="2">
    <source>
        <dbReference type="ARBA" id="ARBA00012704"/>
    </source>
</evidence>
<comment type="subcellular location">
    <subcellularLocation>
        <location evidence="6">Endoplasmic reticulum</location>
    </subcellularLocation>
</comment>
<evidence type="ECO:0000256" key="3">
    <source>
        <dbReference type="ARBA" id="ARBA00014858"/>
    </source>
</evidence>
<evidence type="ECO:0000313" key="8">
    <source>
        <dbReference type="EMBL" id="JAG38540.1"/>
    </source>
</evidence>
<comment type="similarity">
    <text evidence="1 6">Belongs to the glycosyltransferase 2 family.</text>
</comment>
<dbReference type="Pfam" id="PF00535">
    <property type="entry name" value="Glycos_transf_2"/>
    <property type="match status" value="1"/>
</dbReference>
<dbReference type="EC" id="2.4.1.83" evidence="2 6"/>
<dbReference type="EMBL" id="GBHO01005064">
    <property type="protein sequence ID" value="JAG38540.1"/>
    <property type="molecule type" value="Transcribed_RNA"/>
</dbReference>
<proteinExistence type="inferred from homology"/>
<sequence length="197" mass="22436">MYVRRKERGLSSAVIYGFQKAKYEILLVMDADLQHNPIYIPDLIRPILDKRAEFVIGSRFVEGGAIVDWAVHRQLISKCATLLAAPLASVSDPMSGFFCLTRTVLQRGLSRLNPVGYKIGLELLVRCRCYPVVEVPIVFQDRVMGESKLTLKQNLLYLQHILTLYRDYRPMVCVTVFRFPSSPTSAYVWVSISSNFT</sequence>
<comment type="catalytic activity">
    <reaction evidence="6">
        <text>a di-trans,poly-cis-dolichyl phosphate + GDP-alpha-D-mannose = a di-trans,poly-cis-dolichyl beta-D-mannosyl phosphate + GDP</text>
        <dbReference type="Rhea" id="RHEA:21184"/>
        <dbReference type="Rhea" id="RHEA-COMP:19498"/>
        <dbReference type="Rhea" id="RHEA-COMP:19501"/>
        <dbReference type="ChEBI" id="CHEBI:57527"/>
        <dbReference type="ChEBI" id="CHEBI:57683"/>
        <dbReference type="ChEBI" id="CHEBI:58189"/>
        <dbReference type="ChEBI" id="CHEBI:58211"/>
    </reaction>
</comment>
<evidence type="ECO:0000259" key="7">
    <source>
        <dbReference type="Pfam" id="PF00535"/>
    </source>
</evidence>
<dbReference type="GO" id="GO:0006488">
    <property type="term" value="P:dolichol-linked oligosaccharide biosynthetic process"/>
    <property type="evidence" value="ECO:0007669"/>
    <property type="project" value="TreeGrafter"/>
</dbReference>
<evidence type="ECO:0000256" key="5">
    <source>
        <dbReference type="ARBA" id="ARBA00022679"/>
    </source>
</evidence>
<dbReference type="InterPro" id="IPR039528">
    <property type="entry name" value="DPM1-like"/>
</dbReference>
<dbReference type="EMBL" id="GBHO01005063">
    <property type="protein sequence ID" value="JAG38541.1"/>
    <property type="molecule type" value="Transcribed_RNA"/>
</dbReference>
<keyword evidence="4 6" id="KW-0328">Glycosyltransferase</keyword>
<dbReference type="SUPFAM" id="SSF53448">
    <property type="entry name" value="Nucleotide-diphospho-sugar transferases"/>
    <property type="match status" value="1"/>
</dbReference>
<dbReference type="AlphaFoldDB" id="A0A0A9Z5D7"/>
<dbReference type="GO" id="GO:0035269">
    <property type="term" value="P:protein O-linked glycosylation via mannose"/>
    <property type="evidence" value="ECO:0007669"/>
    <property type="project" value="TreeGrafter"/>
</dbReference>
<dbReference type="EMBL" id="GBHO01005057">
    <property type="protein sequence ID" value="JAG38547.1"/>
    <property type="molecule type" value="Transcribed_RNA"/>
</dbReference>
<keyword evidence="6" id="KW-0256">Endoplasmic reticulum</keyword>
<dbReference type="InterPro" id="IPR029044">
    <property type="entry name" value="Nucleotide-diphossugar_trans"/>
</dbReference>
<comment type="function">
    <text evidence="6">Transfers mannose from GDP-mannose to dolichol monophosphate to form dolichol phosphate mannose (Dol-P-Man) which is the mannosyl donor in pathways leading to N-glycosylation, glycosyl phosphatidylinositol membrane anchoring, and O-mannosylation of proteins.</text>
</comment>
<dbReference type="CDD" id="cd06442">
    <property type="entry name" value="DPM1_like"/>
    <property type="match status" value="1"/>
</dbReference>
<dbReference type="PANTHER" id="PTHR43398:SF1">
    <property type="entry name" value="DOLICHOL-PHOSPHATE MANNOSYLTRANSFERASE SUBUNIT 1"/>
    <property type="match status" value="1"/>
</dbReference>
<evidence type="ECO:0000313" key="9">
    <source>
        <dbReference type="EMBL" id="JAG38541.1"/>
    </source>
</evidence>
<reference evidence="10" key="2">
    <citation type="submission" date="2014-07" db="EMBL/GenBank/DDBJ databases">
        <authorList>
            <person name="Hull J."/>
        </authorList>
    </citation>
    <scope>NUCLEOTIDE SEQUENCE</scope>
</reference>
<evidence type="ECO:0000256" key="6">
    <source>
        <dbReference type="RuleBase" id="RU365083"/>
    </source>
</evidence>
<feature type="domain" description="Glycosyltransferase 2-like" evidence="7">
    <location>
        <begin position="2"/>
        <end position="106"/>
    </location>
</feature>
<dbReference type="EMBL" id="GBHO01005061">
    <property type="protein sequence ID" value="JAG38543.1"/>
    <property type="molecule type" value="Transcribed_RNA"/>
</dbReference>
<evidence type="ECO:0000256" key="4">
    <source>
        <dbReference type="ARBA" id="ARBA00022676"/>
    </source>
</evidence>
<dbReference type="InterPro" id="IPR001173">
    <property type="entry name" value="Glyco_trans_2-like"/>
</dbReference>
<feature type="non-terminal residue" evidence="10">
    <location>
        <position position="197"/>
    </location>
</feature>
<comment type="pathway">
    <text evidence="6">Protein modification; protein glycosylation.</text>
</comment>
<dbReference type="UniPathway" id="UPA00378"/>
<dbReference type="GO" id="GO:0006506">
    <property type="term" value="P:GPI anchor biosynthetic process"/>
    <property type="evidence" value="ECO:0007669"/>
    <property type="project" value="TreeGrafter"/>
</dbReference>
<evidence type="ECO:0000313" key="10">
    <source>
        <dbReference type="EMBL" id="JAG38543.1"/>
    </source>
</evidence>
<dbReference type="PANTHER" id="PTHR43398">
    <property type="entry name" value="DOLICHOL-PHOSPHATE MANNOSYLTRANSFERASE SUBUNIT 1"/>
    <property type="match status" value="1"/>
</dbReference>
<gene>
    <name evidence="10" type="primary">DPM1_0</name>
    <name evidence="11" type="synonym">DPM1_1</name>
    <name evidence="9" type="synonym">DPM1_3</name>
    <name evidence="8" type="synonym">DPM1_6</name>
    <name evidence="10" type="ORF">CM83_13647</name>
    <name evidence="9" type="ORF">CM83_13651</name>
    <name evidence="8" type="ORF">CM83_13662</name>
    <name evidence="11" type="ORF">CM83_13671</name>
</gene>
<dbReference type="GO" id="GO:0016020">
    <property type="term" value="C:membrane"/>
    <property type="evidence" value="ECO:0007669"/>
    <property type="project" value="GOC"/>
</dbReference>
<evidence type="ECO:0000256" key="1">
    <source>
        <dbReference type="ARBA" id="ARBA00006739"/>
    </source>
</evidence>
<reference evidence="10" key="1">
    <citation type="journal article" date="2014" name="PLoS ONE">
        <title>Transcriptome-Based Identification of ABC Transporters in the Western Tarnished Plant Bug Lygus hesperus.</title>
        <authorList>
            <person name="Hull J.J."/>
            <person name="Chaney K."/>
            <person name="Geib S.M."/>
            <person name="Fabrick J.A."/>
            <person name="Brent C.S."/>
            <person name="Walsh D."/>
            <person name="Lavine L.C."/>
        </authorList>
    </citation>
    <scope>NUCLEOTIDE SEQUENCE</scope>
</reference>
<dbReference type="Gene3D" id="3.90.550.10">
    <property type="entry name" value="Spore Coat Polysaccharide Biosynthesis Protein SpsA, Chain A"/>
    <property type="match status" value="1"/>
</dbReference>
<organism evidence="10">
    <name type="scientific">Lygus hesperus</name>
    <name type="common">Western plant bug</name>
    <dbReference type="NCBI Taxonomy" id="30085"/>
    <lineage>
        <taxon>Eukaryota</taxon>
        <taxon>Metazoa</taxon>
        <taxon>Ecdysozoa</taxon>
        <taxon>Arthropoda</taxon>
        <taxon>Hexapoda</taxon>
        <taxon>Insecta</taxon>
        <taxon>Pterygota</taxon>
        <taxon>Neoptera</taxon>
        <taxon>Paraneoptera</taxon>
        <taxon>Hemiptera</taxon>
        <taxon>Heteroptera</taxon>
        <taxon>Panheteroptera</taxon>
        <taxon>Cimicomorpha</taxon>
        <taxon>Miridae</taxon>
        <taxon>Mirini</taxon>
        <taxon>Lygus</taxon>
    </lineage>
</organism>
<comment type="subunit">
    <text evidence="6">Component of the dolichol-phosphate mannose (DPM) synthase complex.</text>
</comment>
<accession>A0A0A9Z5D7</accession>
<keyword evidence="5 6" id="KW-0808">Transferase</keyword>
<dbReference type="GO" id="GO:0005783">
    <property type="term" value="C:endoplasmic reticulum"/>
    <property type="evidence" value="ECO:0007669"/>
    <property type="project" value="UniProtKB-SubCell"/>
</dbReference>
<protein>
    <recommendedName>
        <fullName evidence="3 6">Dolichol-phosphate mannosyltransferase subunit 1</fullName>
        <ecNumber evidence="2 6">2.4.1.83</ecNumber>
    </recommendedName>
</protein>